<dbReference type="InterPro" id="IPR011042">
    <property type="entry name" value="6-blade_b-propeller_TolB-like"/>
</dbReference>
<dbReference type="AlphaFoldDB" id="A0AAD9JE24"/>
<dbReference type="EMBL" id="JAODUP010000382">
    <property type="protein sequence ID" value="KAK2150921.1"/>
    <property type="molecule type" value="Genomic_DNA"/>
</dbReference>
<dbReference type="SUPFAM" id="SSF63829">
    <property type="entry name" value="Calcium-dependent phosphotriesterase"/>
    <property type="match status" value="1"/>
</dbReference>
<dbReference type="Pfam" id="PF03088">
    <property type="entry name" value="Str_synth"/>
    <property type="match status" value="1"/>
</dbReference>
<keyword evidence="5" id="KW-0812">Transmembrane</keyword>
<reference evidence="7" key="1">
    <citation type="journal article" date="2023" name="Mol. Biol. Evol.">
        <title>Third-Generation Sequencing Reveals the Adaptive Role of the Epigenome in Three Deep-Sea Polychaetes.</title>
        <authorList>
            <person name="Perez M."/>
            <person name="Aroh O."/>
            <person name="Sun Y."/>
            <person name="Lan Y."/>
            <person name="Juniper S.K."/>
            <person name="Young C.R."/>
            <person name="Angers B."/>
            <person name="Qian P.Y."/>
        </authorList>
    </citation>
    <scope>NUCLEOTIDE SEQUENCE</scope>
    <source>
        <strain evidence="7">P08H-3</strain>
    </source>
</reference>
<evidence type="ECO:0000256" key="5">
    <source>
        <dbReference type="SAM" id="Phobius"/>
    </source>
</evidence>
<feature type="domain" description="Strictosidine synthase conserved region" evidence="6">
    <location>
        <begin position="201"/>
        <end position="287"/>
    </location>
</feature>
<dbReference type="Gene3D" id="2.120.10.30">
    <property type="entry name" value="TolB, C-terminal domain"/>
    <property type="match status" value="1"/>
</dbReference>
<comment type="similarity">
    <text evidence="1">Belongs to the strictosidine synthase family.</text>
</comment>
<accession>A0AAD9JE24</accession>
<evidence type="ECO:0000313" key="7">
    <source>
        <dbReference type="EMBL" id="KAK2150921.1"/>
    </source>
</evidence>
<feature type="region of interest" description="Disordered" evidence="4">
    <location>
        <begin position="1"/>
        <end position="23"/>
    </location>
</feature>
<keyword evidence="8" id="KW-1185">Reference proteome</keyword>
<organism evidence="7 8">
    <name type="scientific">Paralvinella palmiformis</name>
    <dbReference type="NCBI Taxonomy" id="53620"/>
    <lineage>
        <taxon>Eukaryota</taxon>
        <taxon>Metazoa</taxon>
        <taxon>Spiralia</taxon>
        <taxon>Lophotrochozoa</taxon>
        <taxon>Annelida</taxon>
        <taxon>Polychaeta</taxon>
        <taxon>Sedentaria</taxon>
        <taxon>Canalipalpata</taxon>
        <taxon>Terebellida</taxon>
        <taxon>Terebelliformia</taxon>
        <taxon>Alvinellidae</taxon>
        <taxon>Paralvinella</taxon>
    </lineage>
</organism>
<dbReference type="Pfam" id="PF20067">
    <property type="entry name" value="SSL_N"/>
    <property type="match status" value="1"/>
</dbReference>
<comment type="caution">
    <text evidence="7">The sequence shown here is derived from an EMBL/GenBank/DDBJ whole genome shotgun (WGS) entry which is preliminary data.</text>
</comment>
<keyword evidence="5" id="KW-0472">Membrane</keyword>
<gene>
    <name evidence="7" type="ORF">LSH36_382g01010</name>
</gene>
<keyword evidence="2" id="KW-0597">Phosphoprotein</keyword>
<keyword evidence="3" id="KW-0325">Glycoprotein</keyword>
<evidence type="ECO:0000256" key="1">
    <source>
        <dbReference type="ARBA" id="ARBA00009191"/>
    </source>
</evidence>
<evidence type="ECO:0000259" key="6">
    <source>
        <dbReference type="Pfam" id="PF03088"/>
    </source>
</evidence>
<dbReference type="PANTHER" id="PTHR10426:SF88">
    <property type="entry name" value="ADIPOCYTE PLASMA MEMBRANE-ASSOCIATED PROTEIN HEMOMUCIN-RELATED"/>
    <property type="match status" value="1"/>
</dbReference>
<dbReference type="GO" id="GO:0016787">
    <property type="term" value="F:hydrolase activity"/>
    <property type="evidence" value="ECO:0007669"/>
    <property type="project" value="TreeGrafter"/>
</dbReference>
<sequence length="417" mass="46822">MSNVRQRKPISVTTKPERPGDEDVQPNARWSLLCKIVLFVFIILPFTCLLACIVLIESPINPEPITDSLPEPPKLEGPLAQNDLLVFQGERLFEGQVIGAESIVYQSGHLYTGTADGKILHIDLMTKIIDTVTTLGPPPCGQIIDEKRCGRPLGMRFDKDGYLIVVDAYLGMYKINVASRDAFQLFPGSMKVDGKKLGVLNDLDIASDGTIYFTETTPYRRENFMLEFLEGRAQGRLLKYDPAENKTEVLYKNLYFPNGVQLSKDDSYLLICETSKARIIKYHISGPKQGTIEMFAENLPGLPDNIRRSSGGGYWVAFGACRDAERFNLLDKLQPYPWIRKQLAKIPARFLISTFPACTLIIEFDKEGNIIRSLKDPNGEKFSYLSEVHDDAGYLYLGSFIVPYIGKVNTYKKPVVG</sequence>
<evidence type="ECO:0000256" key="4">
    <source>
        <dbReference type="SAM" id="MobiDB-lite"/>
    </source>
</evidence>
<dbReference type="Proteomes" id="UP001208570">
    <property type="component" value="Unassembled WGS sequence"/>
</dbReference>
<feature type="transmembrane region" description="Helical" evidence="5">
    <location>
        <begin position="36"/>
        <end position="56"/>
    </location>
</feature>
<evidence type="ECO:0000256" key="3">
    <source>
        <dbReference type="ARBA" id="ARBA00023180"/>
    </source>
</evidence>
<keyword evidence="5" id="KW-1133">Transmembrane helix</keyword>
<dbReference type="InterPro" id="IPR018119">
    <property type="entry name" value="Strictosidine_synth_cons-reg"/>
</dbReference>
<dbReference type="PANTHER" id="PTHR10426">
    <property type="entry name" value="STRICTOSIDINE SYNTHASE-RELATED"/>
    <property type="match status" value="1"/>
</dbReference>
<evidence type="ECO:0000256" key="2">
    <source>
        <dbReference type="ARBA" id="ARBA00022553"/>
    </source>
</evidence>
<proteinExistence type="inferred from homology"/>
<dbReference type="GO" id="GO:0012505">
    <property type="term" value="C:endomembrane system"/>
    <property type="evidence" value="ECO:0007669"/>
    <property type="project" value="TreeGrafter"/>
</dbReference>
<protein>
    <recommendedName>
        <fullName evidence="6">Strictosidine synthase conserved region domain-containing protein</fullName>
    </recommendedName>
</protein>
<evidence type="ECO:0000313" key="8">
    <source>
        <dbReference type="Proteomes" id="UP001208570"/>
    </source>
</evidence>
<name>A0AAD9JE24_9ANNE</name>